<organism evidence="1 2">
    <name type="scientific">Brevundimonas pondensis</name>
    <dbReference type="NCBI Taxonomy" id="2774189"/>
    <lineage>
        <taxon>Bacteria</taxon>
        <taxon>Pseudomonadati</taxon>
        <taxon>Pseudomonadota</taxon>
        <taxon>Alphaproteobacteria</taxon>
        <taxon>Caulobacterales</taxon>
        <taxon>Caulobacteraceae</taxon>
        <taxon>Brevundimonas</taxon>
    </lineage>
</organism>
<evidence type="ECO:0000313" key="2">
    <source>
        <dbReference type="Proteomes" id="UP000663942"/>
    </source>
</evidence>
<dbReference type="EMBL" id="CP062006">
    <property type="protein sequence ID" value="QTC88170.1"/>
    <property type="molecule type" value="Genomic_DNA"/>
</dbReference>
<accession>A0ABX7SPC8</accession>
<dbReference type="RefSeq" id="WP_207825192.1">
    <property type="nucleotide sequence ID" value="NZ_CP062006.1"/>
</dbReference>
<sequence length="135" mass="14867">MTGWRDKRGRRAPAPGVRSRAEWRDLLTLATKCAEDTRQGDVSSDAVVRRAHLANRINAASPAMFVREAGVATADVAEAFIRITKAFARRETAEPMRAEMTAMVSGSAAFLDQRLTQLAVDEFQRAHAGRPEVWG</sequence>
<protein>
    <submittedName>
        <fullName evidence="1">Uncharacterized protein</fullName>
    </submittedName>
</protein>
<name>A0ABX7SPC8_9CAUL</name>
<proteinExistence type="predicted"/>
<reference evidence="1 2" key="1">
    <citation type="submission" date="2020-09" db="EMBL/GenBank/DDBJ databases">
        <title>Brevundimonas sp. LVF1 isolated from an oligotrophic pond in Goettingen, Germany.</title>
        <authorList>
            <person name="Friedrich I."/>
            <person name="Klassen A."/>
            <person name="Neubauer H."/>
            <person name="Schneider D."/>
            <person name="Hertel R."/>
            <person name="Daniel R."/>
        </authorList>
    </citation>
    <scope>NUCLEOTIDE SEQUENCE [LARGE SCALE GENOMIC DNA]</scope>
    <source>
        <strain evidence="1 2">LVF1</strain>
    </source>
</reference>
<keyword evidence="2" id="KW-1185">Reference proteome</keyword>
<evidence type="ECO:0000313" key="1">
    <source>
        <dbReference type="EMBL" id="QTC88170.1"/>
    </source>
</evidence>
<dbReference type="Proteomes" id="UP000663942">
    <property type="component" value="Chromosome"/>
</dbReference>
<gene>
    <name evidence="1" type="ORF">IFE19_01825</name>
</gene>